<reference evidence="3" key="2">
    <citation type="submission" date="2021-01" db="UniProtKB">
        <authorList>
            <consortium name="EnsemblMetazoa"/>
        </authorList>
    </citation>
    <scope>IDENTIFICATION</scope>
</reference>
<accession>A0A7M7LW19</accession>
<dbReference type="EnsemblMetazoa" id="XM_011673212">
    <property type="protein sequence ID" value="XP_011671514"/>
    <property type="gene ID" value="LOC105441768"/>
</dbReference>
<dbReference type="OrthoDB" id="10060990at2759"/>
<dbReference type="InterPro" id="IPR008906">
    <property type="entry name" value="HATC_C_dom"/>
</dbReference>
<dbReference type="Pfam" id="PF14291">
    <property type="entry name" value="DUF4371"/>
    <property type="match status" value="1"/>
</dbReference>
<dbReference type="RefSeq" id="XP_011671514.2">
    <property type="nucleotide sequence ID" value="XM_011673212.2"/>
</dbReference>
<keyword evidence="4" id="KW-1185">Reference proteome</keyword>
<dbReference type="Pfam" id="PF05699">
    <property type="entry name" value="Dimer_Tnp_hAT"/>
    <property type="match status" value="1"/>
</dbReference>
<dbReference type="PANTHER" id="PTHR46880">
    <property type="entry name" value="RAS-ASSOCIATING DOMAIN-CONTAINING PROTEIN"/>
    <property type="match status" value="1"/>
</dbReference>
<evidence type="ECO:0000313" key="3">
    <source>
        <dbReference type="EnsemblMetazoa" id="XP_011671514"/>
    </source>
</evidence>
<dbReference type="KEGG" id="spu:105441768"/>
<reference evidence="4" key="1">
    <citation type="submission" date="2015-02" db="EMBL/GenBank/DDBJ databases">
        <title>Genome sequencing for Strongylocentrotus purpuratus.</title>
        <authorList>
            <person name="Murali S."/>
            <person name="Liu Y."/>
            <person name="Vee V."/>
            <person name="English A."/>
            <person name="Wang M."/>
            <person name="Skinner E."/>
            <person name="Han Y."/>
            <person name="Muzny D.M."/>
            <person name="Worley K.C."/>
            <person name="Gibbs R.A."/>
        </authorList>
    </citation>
    <scope>NUCLEOTIDE SEQUENCE</scope>
</reference>
<dbReference type="Proteomes" id="UP000007110">
    <property type="component" value="Unassembled WGS sequence"/>
</dbReference>
<dbReference type="InterPro" id="IPR025398">
    <property type="entry name" value="DUF4371"/>
</dbReference>
<evidence type="ECO:0000313" key="4">
    <source>
        <dbReference type="Proteomes" id="UP000007110"/>
    </source>
</evidence>
<dbReference type="GeneID" id="105441768"/>
<sequence length="658" mass="74774">MCVAHQAKLRSLRNFNQAFINGVTGSALKKDNVVKHSRSEMHKKAIALSSRPKLTLDAIFKTTPIGKALAGASSEEEKRVSKLFDIAYAIAKEELPFTKYPVFVELEKKHGVPLGNTYTHEAKCSEFIGVIGDTMKSEMLTALKEAQYFSIMVDGSTDASVKEQELVYVHFVNDKTGEVQSNFFCITDVKHATAQGLKDGLDEIFADADMSLKGKLVCVCADGAAVNMGVNKGLIALLRKDHEMPWLIGMHCLNHRLELAAKNAFEKTYMDEISEMLLSMYYVYQKSPKRLRELRTLGEVMEEVVTKPEKAHGTRWLQHKSRALATLLRSYPVIIAHLESMASESSAADGARFRGYLQVLTSFKFVMHCLLFYVMLQPLAALSCNLQGESVDLMFAMASLESFHTSMQSLESEHEDIEDASELSKFLHDITFQDGKAEVEYKNVRLINVRSDVFTAFQNSRKIYVKKIRECVDARFSDFNSQLFQAFKVLDTNAWPRDKPSLDQFGHKELNTVFEHFKGLLQEVQPESIQMEWNSFKSYWNSSLMDLQSSDVWRAFVKVSTSKYPNLGLLIRVLLTFPISNAKVERGFSTMRRIKTDWRCRLNARTLDHLMRISIEGPSSTDFNPQCAVKNFFCTPRKPNVQPYLYQGSNKRPYPLDD</sequence>
<feature type="domain" description="DUF4371" evidence="2">
    <location>
        <begin position="146"/>
        <end position="227"/>
    </location>
</feature>
<dbReference type="GO" id="GO:0046983">
    <property type="term" value="F:protein dimerization activity"/>
    <property type="evidence" value="ECO:0007669"/>
    <property type="project" value="InterPro"/>
</dbReference>
<organism evidence="3 4">
    <name type="scientific">Strongylocentrotus purpuratus</name>
    <name type="common">Purple sea urchin</name>
    <dbReference type="NCBI Taxonomy" id="7668"/>
    <lineage>
        <taxon>Eukaryota</taxon>
        <taxon>Metazoa</taxon>
        <taxon>Echinodermata</taxon>
        <taxon>Eleutherozoa</taxon>
        <taxon>Echinozoa</taxon>
        <taxon>Echinoidea</taxon>
        <taxon>Euechinoidea</taxon>
        <taxon>Echinacea</taxon>
        <taxon>Camarodonta</taxon>
        <taxon>Echinidea</taxon>
        <taxon>Strongylocentrotidae</taxon>
        <taxon>Strongylocentrotus</taxon>
    </lineage>
</organism>
<dbReference type="PANTHER" id="PTHR46880:SF9">
    <property type="entry name" value="ZINC FINGER PROTEIN 862"/>
    <property type="match status" value="1"/>
</dbReference>
<dbReference type="InParanoid" id="A0A7M7LW19"/>
<evidence type="ECO:0000259" key="2">
    <source>
        <dbReference type="Pfam" id="PF14291"/>
    </source>
</evidence>
<feature type="domain" description="HAT C-terminal dimerisation" evidence="1">
    <location>
        <begin position="556"/>
        <end position="611"/>
    </location>
</feature>
<evidence type="ECO:0000259" key="1">
    <source>
        <dbReference type="Pfam" id="PF05699"/>
    </source>
</evidence>
<proteinExistence type="predicted"/>
<name>A0A7M7LW19_STRPU</name>
<protein>
    <submittedName>
        <fullName evidence="3">Uncharacterized protein</fullName>
    </submittedName>
</protein>
<dbReference type="SUPFAM" id="SSF53098">
    <property type="entry name" value="Ribonuclease H-like"/>
    <property type="match status" value="1"/>
</dbReference>
<dbReference type="AlphaFoldDB" id="A0A7M7LW19"/>
<dbReference type="OMA" id="YTHEAKC"/>
<dbReference type="InterPro" id="IPR012337">
    <property type="entry name" value="RNaseH-like_sf"/>
</dbReference>